<dbReference type="EMBL" id="JBCGBO010000001">
    <property type="protein sequence ID" value="KAK9229257.1"/>
    <property type="molecule type" value="Genomic_DNA"/>
</dbReference>
<name>A0AAP0QVY8_9ROSI</name>
<comment type="caution">
    <text evidence="1">The sequence shown here is derived from an EMBL/GenBank/DDBJ whole genome shotgun (WGS) entry which is preliminary data.</text>
</comment>
<reference evidence="1 2" key="1">
    <citation type="submission" date="2024-05" db="EMBL/GenBank/DDBJ databases">
        <title>Haplotype-resolved chromosome-level genome assembly of Huyou (Citrus changshanensis).</title>
        <authorList>
            <person name="Miao C."/>
            <person name="Chen W."/>
            <person name="Wu Y."/>
            <person name="Wang L."/>
            <person name="Zhao S."/>
            <person name="Grierson D."/>
            <person name="Xu C."/>
            <person name="Chen K."/>
        </authorList>
    </citation>
    <scope>NUCLEOTIDE SEQUENCE [LARGE SCALE GENOMIC DNA]</scope>
    <source>
        <strain evidence="1">01-14</strain>
        <tissue evidence="1">Leaf</tissue>
    </source>
</reference>
<evidence type="ECO:0000313" key="1">
    <source>
        <dbReference type="EMBL" id="KAK9229257.1"/>
    </source>
</evidence>
<evidence type="ECO:0000313" key="2">
    <source>
        <dbReference type="Proteomes" id="UP001428341"/>
    </source>
</evidence>
<dbReference type="Proteomes" id="UP001428341">
    <property type="component" value="Unassembled WGS sequence"/>
</dbReference>
<proteinExistence type="predicted"/>
<accession>A0AAP0QVY8</accession>
<protein>
    <submittedName>
        <fullName evidence="1">Uncharacterized protein</fullName>
    </submittedName>
</protein>
<gene>
    <name evidence="1" type="ORF">WN944_022216</name>
</gene>
<organism evidence="1 2">
    <name type="scientific">Citrus x changshan-huyou</name>
    <dbReference type="NCBI Taxonomy" id="2935761"/>
    <lineage>
        <taxon>Eukaryota</taxon>
        <taxon>Viridiplantae</taxon>
        <taxon>Streptophyta</taxon>
        <taxon>Embryophyta</taxon>
        <taxon>Tracheophyta</taxon>
        <taxon>Spermatophyta</taxon>
        <taxon>Magnoliopsida</taxon>
        <taxon>eudicotyledons</taxon>
        <taxon>Gunneridae</taxon>
        <taxon>Pentapetalae</taxon>
        <taxon>rosids</taxon>
        <taxon>malvids</taxon>
        <taxon>Sapindales</taxon>
        <taxon>Rutaceae</taxon>
        <taxon>Aurantioideae</taxon>
        <taxon>Citrus</taxon>
    </lineage>
</organism>
<sequence length="241" mass="27089">MRFEVHGHLRSKIVWALLRPKTDNILSGLGWVMIDGIRAAPRILLSDGATNLNENVESLRKGVCCTLIESHIGKASGWVCGFVDTIAIPTAGMPNLSDYFPVLKILDLDGIRRCITSYSNWMLELVDRLTDQHLKDWHDFKYAGMGIGGNTSQSRGISPRNLQIAHRNSLITPSLSMECSAYIHGRSLKMSFIESTMEIVTEPYTRLYREQDNTFSHTKPSLQDSGIKNELAPKNRPLYLV</sequence>
<dbReference type="AlphaFoldDB" id="A0AAP0QVY8"/>
<keyword evidence="2" id="KW-1185">Reference proteome</keyword>